<sequence>MNFWYILKIDPTDNISEIKKAYAKQLRLHHPEDDPEGYQELREAYDEALKYINGKNKKENLEVSKADILSYQPKANLEEKSSKQTLIFDDNVNKFIIGVKGLYDDFFSRINVEKWREILNSEVIWYMGDKKLLNDSMIEFLMKNHYLPQDVWKLLEQNFNLSQQKEYICDEYSEEFIKYIFKQLEDDNELRYCYFKKLNGVPSEAFLGYREKAFEALSCEDIEYAEECINKANSMYADDPDVLIMQGRCCVIKGNLDKALEIYNDLVQKNDDTYARFYRAKLLYNIGKMDKALEDCKYLEKLNFNNVDFKFMSIKCYCYFKEFDKAKQLLLQLKASSSLNGEFKKLLEQVNFGIIHRLKKELKNNRNNEVIKAEIDDLYKEVGRLDSRQLRKKLKWIFARSFIICFVILVVQVISVQLAMKHMNVKNYYSLNSTLQFIMFWDKGKLVNSSQDIEKIIPGISNIHGKLTDAEFLSLYRIPIKDKQGKVTNVYLSYDTAKKRNLYGDMNGYLCAGTLGDKRIVAVVDFKEATQAYKTKTIDFCGTVYKVTDTDMLNKIEKLYNTNNFVEDKFIDTKVKVSGERQHVLNIDAWLLIIQIIIILLGVASASKVIRVNRVYKLL</sequence>
<evidence type="ECO:0000256" key="1">
    <source>
        <dbReference type="ARBA" id="ARBA00022705"/>
    </source>
</evidence>
<dbReference type="CDD" id="cd06257">
    <property type="entry name" value="DnaJ"/>
    <property type="match status" value="1"/>
</dbReference>
<keyword evidence="2" id="KW-0812">Transmembrane</keyword>
<gene>
    <name evidence="4" type="ORF">ACJDT4_03195</name>
</gene>
<evidence type="ECO:0000256" key="2">
    <source>
        <dbReference type="SAM" id="Phobius"/>
    </source>
</evidence>
<dbReference type="InterPro" id="IPR011990">
    <property type="entry name" value="TPR-like_helical_dom_sf"/>
</dbReference>
<comment type="caution">
    <text evidence="4">The sequence shown here is derived from an EMBL/GenBank/DDBJ whole genome shotgun (WGS) entry which is preliminary data.</text>
</comment>
<keyword evidence="5" id="KW-1185">Reference proteome</keyword>
<dbReference type="SUPFAM" id="SSF46565">
    <property type="entry name" value="Chaperone J-domain"/>
    <property type="match status" value="1"/>
</dbReference>
<dbReference type="SMART" id="SM00271">
    <property type="entry name" value="DnaJ"/>
    <property type="match status" value="1"/>
</dbReference>
<evidence type="ECO:0000259" key="3">
    <source>
        <dbReference type="PROSITE" id="PS50076"/>
    </source>
</evidence>
<dbReference type="PROSITE" id="PS50076">
    <property type="entry name" value="DNAJ_2"/>
    <property type="match status" value="1"/>
</dbReference>
<evidence type="ECO:0000313" key="5">
    <source>
        <dbReference type="Proteomes" id="UP001623592"/>
    </source>
</evidence>
<dbReference type="SUPFAM" id="SSF48452">
    <property type="entry name" value="TPR-like"/>
    <property type="match status" value="1"/>
</dbReference>
<feature type="transmembrane region" description="Helical" evidence="2">
    <location>
        <begin position="397"/>
        <end position="420"/>
    </location>
</feature>
<dbReference type="Gene3D" id="1.25.40.10">
    <property type="entry name" value="Tetratricopeptide repeat domain"/>
    <property type="match status" value="2"/>
</dbReference>
<accession>A0ABW8TA70</accession>
<evidence type="ECO:0000313" key="4">
    <source>
        <dbReference type="EMBL" id="MFL0249414.1"/>
    </source>
</evidence>
<name>A0ABW8TA70_9CLOT</name>
<keyword evidence="1" id="KW-0235">DNA replication</keyword>
<feature type="domain" description="J" evidence="3">
    <location>
        <begin position="2"/>
        <end position="65"/>
    </location>
</feature>
<protein>
    <recommendedName>
        <fullName evidence="3">J domain-containing protein</fullName>
    </recommendedName>
</protein>
<dbReference type="RefSeq" id="WP_406786082.1">
    <property type="nucleotide sequence ID" value="NZ_JBJIAA010000002.1"/>
</dbReference>
<dbReference type="InterPro" id="IPR036869">
    <property type="entry name" value="J_dom_sf"/>
</dbReference>
<dbReference type="Proteomes" id="UP001623592">
    <property type="component" value="Unassembled WGS sequence"/>
</dbReference>
<dbReference type="Gene3D" id="1.10.287.110">
    <property type="entry name" value="DnaJ domain"/>
    <property type="match status" value="1"/>
</dbReference>
<keyword evidence="2" id="KW-0472">Membrane</keyword>
<dbReference type="EMBL" id="JBJIAA010000002">
    <property type="protein sequence ID" value="MFL0249414.1"/>
    <property type="molecule type" value="Genomic_DNA"/>
</dbReference>
<reference evidence="4 5" key="1">
    <citation type="submission" date="2024-11" db="EMBL/GenBank/DDBJ databases">
        <authorList>
            <person name="Heng Y.C."/>
            <person name="Lim A.C.H."/>
            <person name="Lee J.K.Y."/>
            <person name="Kittelmann S."/>
        </authorList>
    </citation>
    <scope>NUCLEOTIDE SEQUENCE [LARGE SCALE GENOMIC DNA]</scope>
    <source>
        <strain evidence="4 5">WILCCON 0114</strain>
    </source>
</reference>
<keyword evidence="2" id="KW-1133">Transmembrane helix</keyword>
<feature type="transmembrane region" description="Helical" evidence="2">
    <location>
        <begin position="589"/>
        <end position="610"/>
    </location>
</feature>
<organism evidence="4 5">
    <name type="scientific">Clostridium neuense</name>
    <dbReference type="NCBI Taxonomy" id="1728934"/>
    <lineage>
        <taxon>Bacteria</taxon>
        <taxon>Bacillati</taxon>
        <taxon>Bacillota</taxon>
        <taxon>Clostridia</taxon>
        <taxon>Eubacteriales</taxon>
        <taxon>Clostridiaceae</taxon>
        <taxon>Clostridium</taxon>
    </lineage>
</organism>
<dbReference type="InterPro" id="IPR001623">
    <property type="entry name" value="DnaJ_domain"/>
</dbReference>
<proteinExistence type="predicted"/>